<dbReference type="SUPFAM" id="SSF52402">
    <property type="entry name" value="Adenine nucleotide alpha hydrolases-like"/>
    <property type="match status" value="2"/>
</dbReference>
<dbReference type="PANTHER" id="PTHR46268">
    <property type="entry name" value="STRESS RESPONSE PROTEIN NHAX"/>
    <property type="match status" value="1"/>
</dbReference>
<dbReference type="EMBL" id="CP033898">
    <property type="protein sequence ID" value="AZA10267.1"/>
    <property type="molecule type" value="Genomic_DNA"/>
</dbReference>
<dbReference type="Proteomes" id="UP000271426">
    <property type="component" value="Chromosome"/>
</dbReference>
<dbReference type="CDD" id="cd00293">
    <property type="entry name" value="USP-like"/>
    <property type="match status" value="2"/>
</dbReference>
<evidence type="ECO:0000313" key="3">
    <source>
        <dbReference type="EMBL" id="AZA10267.1"/>
    </source>
</evidence>
<dbReference type="AlphaFoldDB" id="A0A3G6IX80"/>
<dbReference type="InterPro" id="IPR006015">
    <property type="entry name" value="Universal_stress_UspA"/>
</dbReference>
<protein>
    <submittedName>
        <fullName evidence="3">Universal stress protein family protein</fullName>
    </submittedName>
</protein>
<comment type="similarity">
    <text evidence="1">Belongs to the universal stress protein A family.</text>
</comment>
<dbReference type="OrthoDB" id="5242641at2"/>
<reference evidence="3 4" key="1">
    <citation type="submission" date="2018-11" db="EMBL/GenBank/DDBJ databases">
        <authorList>
            <person name="Kleinhagauer T."/>
            <person name="Glaeser S.P."/>
            <person name="Spergser J."/>
            <person name="Ruckert C."/>
            <person name="Kaempfer P."/>
            <person name="Busse H.-J."/>
        </authorList>
    </citation>
    <scope>NUCLEOTIDE SEQUENCE [LARGE SCALE GENOMIC DNA]</scope>
    <source>
        <strain evidence="3 4">812CH</strain>
    </source>
</reference>
<dbReference type="PANTHER" id="PTHR46268:SF15">
    <property type="entry name" value="UNIVERSAL STRESS PROTEIN HP_0031"/>
    <property type="match status" value="1"/>
</dbReference>
<feature type="domain" description="UspA" evidence="2">
    <location>
        <begin position="188"/>
        <end position="323"/>
    </location>
</feature>
<dbReference type="RefSeq" id="WP_123961103.1">
    <property type="nucleotide sequence ID" value="NZ_CP033898.1"/>
</dbReference>
<gene>
    <name evidence="3" type="ORF">CPPEL_10880</name>
</gene>
<evidence type="ECO:0000313" key="4">
    <source>
        <dbReference type="Proteomes" id="UP000271426"/>
    </source>
</evidence>
<sequence>MVQRSKHSEDGEPCSSERFAFDHQPARVLVAWSPSATGAEAIASAAWLARTANVEVQCVTTFLRPWPSPSVSKLGSKYKKWFKKEAAACEKAVKKQLEAAGVDQAHWAKEVSIFADGTNEANLIAQAAEDFGADIVLLGSSAAASKGRLLAGSTADALLHTSPVPVGLIPRDPKLSKRGVTRLNFGIIGDEIDDAALMRAARLAEIWTTPLRILALSPSGFGDPPISESLELPSDITLEWRERTLAVLDRCRDRVAKEIPNIEITTQIGSGNGWAGALDALKWKKGDLLCLGSSPMGAFERVFIGSQATEMLPYVSVPVLMIPKSAQR</sequence>
<organism evidence="3 4">
    <name type="scientific">Corynebacterium pseudopelargi</name>
    <dbReference type="NCBI Taxonomy" id="2080757"/>
    <lineage>
        <taxon>Bacteria</taxon>
        <taxon>Bacillati</taxon>
        <taxon>Actinomycetota</taxon>
        <taxon>Actinomycetes</taxon>
        <taxon>Mycobacteriales</taxon>
        <taxon>Corynebacteriaceae</taxon>
        <taxon>Corynebacterium</taxon>
    </lineage>
</organism>
<dbReference type="InterPro" id="IPR006016">
    <property type="entry name" value="UspA"/>
</dbReference>
<keyword evidence="4" id="KW-1185">Reference proteome</keyword>
<dbReference type="Gene3D" id="3.40.50.12370">
    <property type="match status" value="1"/>
</dbReference>
<feature type="domain" description="UspA" evidence="2">
    <location>
        <begin position="27"/>
        <end position="168"/>
    </location>
</feature>
<accession>A0A3G6IX80</accession>
<dbReference type="KEGG" id="cpso:CPPEL_10880"/>
<dbReference type="Pfam" id="PF00582">
    <property type="entry name" value="Usp"/>
    <property type="match status" value="2"/>
</dbReference>
<proteinExistence type="inferred from homology"/>
<name>A0A3G6IX80_9CORY</name>
<dbReference type="PRINTS" id="PR01438">
    <property type="entry name" value="UNVRSLSTRESS"/>
</dbReference>
<evidence type="ECO:0000256" key="1">
    <source>
        <dbReference type="ARBA" id="ARBA00008791"/>
    </source>
</evidence>
<evidence type="ECO:0000259" key="2">
    <source>
        <dbReference type="Pfam" id="PF00582"/>
    </source>
</evidence>